<evidence type="ECO:0000256" key="3">
    <source>
        <dbReference type="RuleBase" id="RU000363"/>
    </source>
</evidence>
<proteinExistence type="inferred from homology"/>
<gene>
    <name evidence="4" type="ORF">M0R88_00845</name>
</gene>
<evidence type="ECO:0000313" key="5">
    <source>
        <dbReference type="Proteomes" id="UP000830434"/>
    </source>
</evidence>
<keyword evidence="5" id="KW-1185">Reference proteome</keyword>
<dbReference type="InterPro" id="IPR002347">
    <property type="entry name" value="SDR_fam"/>
</dbReference>
<sequence length="237" mass="24607">MSVSFDFGDDVALVTGASGALGSAVCEAFADAGATVAAADVVAPDDEDARLDADRERIDFYEGDFTDEAGVKEVVSEIADDHGGLDYLANVAGTWRGGTPVAETDAETFDLLFDVNLKTAFLASKHALPHLREADGSIVSVSARSSLEGGEGDALYRASKAGVRLLTESIAEEEKGEVRANAVMPSVIDTPANRETMPDADHEKWVQPADIAATVLVLCSDATPVTSGAAVPVYGEA</sequence>
<dbReference type="PRINTS" id="PR00081">
    <property type="entry name" value="GDHRDH"/>
</dbReference>
<evidence type="ECO:0000313" key="4">
    <source>
        <dbReference type="EMBL" id="UPW00665.1"/>
    </source>
</evidence>
<dbReference type="AlphaFoldDB" id="A0A8U0IJ02"/>
<dbReference type="Proteomes" id="UP000830434">
    <property type="component" value="Chromosome"/>
</dbReference>
<dbReference type="PANTHER" id="PTHR24321">
    <property type="entry name" value="DEHYDROGENASES, SHORT CHAIN"/>
    <property type="match status" value="1"/>
</dbReference>
<evidence type="ECO:0000256" key="1">
    <source>
        <dbReference type="ARBA" id="ARBA00006484"/>
    </source>
</evidence>
<keyword evidence="2" id="KW-0560">Oxidoreductase</keyword>
<name>A0A8U0IJ02_9EURY</name>
<dbReference type="PRINTS" id="PR00080">
    <property type="entry name" value="SDRFAMILY"/>
</dbReference>
<reference evidence="4" key="1">
    <citation type="submission" date="2022-04" db="EMBL/GenBank/DDBJ databases">
        <title>Diverse halophilic archaea isolated from saline environments.</title>
        <authorList>
            <person name="Cui H.-L."/>
        </authorList>
    </citation>
    <scope>NUCLEOTIDE SEQUENCE</scope>
    <source>
        <strain evidence="4">XZYJT40</strain>
    </source>
</reference>
<protein>
    <submittedName>
        <fullName evidence="4">SDR family oxidoreductase</fullName>
    </submittedName>
</protein>
<dbReference type="RefSeq" id="WP_248655075.1">
    <property type="nucleotide sequence ID" value="NZ_CP096658.1"/>
</dbReference>
<dbReference type="KEGG" id="haxz:M0R88_00845"/>
<dbReference type="Pfam" id="PF00106">
    <property type="entry name" value="adh_short"/>
    <property type="match status" value="1"/>
</dbReference>
<dbReference type="InterPro" id="IPR036291">
    <property type="entry name" value="NAD(P)-bd_dom_sf"/>
</dbReference>
<dbReference type="EMBL" id="CP096658">
    <property type="protein sequence ID" value="UPW00665.1"/>
    <property type="molecule type" value="Genomic_DNA"/>
</dbReference>
<dbReference type="Gene3D" id="3.40.50.720">
    <property type="entry name" value="NAD(P)-binding Rossmann-like Domain"/>
    <property type="match status" value="1"/>
</dbReference>
<dbReference type="SUPFAM" id="SSF51735">
    <property type="entry name" value="NAD(P)-binding Rossmann-fold domains"/>
    <property type="match status" value="1"/>
</dbReference>
<comment type="similarity">
    <text evidence="1 3">Belongs to the short-chain dehydrogenases/reductases (SDR) family.</text>
</comment>
<evidence type="ECO:0000256" key="2">
    <source>
        <dbReference type="ARBA" id="ARBA00023002"/>
    </source>
</evidence>
<dbReference type="PANTHER" id="PTHR24321:SF8">
    <property type="entry name" value="ESTRADIOL 17-BETA-DEHYDROGENASE 8-RELATED"/>
    <property type="match status" value="1"/>
</dbReference>
<accession>A0A8U0IJ02</accession>
<dbReference type="GeneID" id="72188358"/>
<dbReference type="GO" id="GO:0016491">
    <property type="term" value="F:oxidoreductase activity"/>
    <property type="evidence" value="ECO:0007669"/>
    <property type="project" value="UniProtKB-KW"/>
</dbReference>
<organism evidence="4 5">
    <name type="scientific">Halorussus gelatinilyticus</name>
    <dbReference type="NCBI Taxonomy" id="2937524"/>
    <lineage>
        <taxon>Archaea</taxon>
        <taxon>Methanobacteriati</taxon>
        <taxon>Methanobacteriota</taxon>
        <taxon>Stenosarchaea group</taxon>
        <taxon>Halobacteria</taxon>
        <taxon>Halobacteriales</taxon>
        <taxon>Haladaptataceae</taxon>
        <taxon>Halorussus</taxon>
    </lineage>
</organism>